<proteinExistence type="predicted"/>
<feature type="region of interest" description="Disordered" evidence="1">
    <location>
        <begin position="1"/>
        <end position="45"/>
    </location>
</feature>
<reference evidence="2" key="2">
    <citation type="journal article" date="2024" name="Plant">
        <title>Genomic evolution and insights into agronomic trait innovations of Sesamum species.</title>
        <authorList>
            <person name="Miao H."/>
            <person name="Wang L."/>
            <person name="Qu L."/>
            <person name="Liu H."/>
            <person name="Sun Y."/>
            <person name="Le M."/>
            <person name="Wang Q."/>
            <person name="Wei S."/>
            <person name="Zheng Y."/>
            <person name="Lin W."/>
            <person name="Duan Y."/>
            <person name="Cao H."/>
            <person name="Xiong S."/>
            <person name="Wang X."/>
            <person name="Wei L."/>
            <person name="Li C."/>
            <person name="Ma Q."/>
            <person name="Ju M."/>
            <person name="Zhao R."/>
            <person name="Li G."/>
            <person name="Mu C."/>
            <person name="Tian Q."/>
            <person name="Mei H."/>
            <person name="Zhang T."/>
            <person name="Gao T."/>
            <person name="Zhang H."/>
        </authorList>
    </citation>
    <scope>NUCLEOTIDE SEQUENCE</scope>
    <source>
        <strain evidence="2">G02</strain>
    </source>
</reference>
<dbReference type="AlphaFoldDB" id="A0AAW2JJZ8"/>
<reference evidence="2" key="1">
    <citation type="submission" date="2020-06" db="EMBL/GenBank/DDBJ databases">
        <authorList>
            <person name="Li T."/>
            <person name="Hu X."/>
            <person name="Zhang T."/>
            <person name="Song X."/>
            <person name="Zhang H."/>
            <person name="Dai N."/>
            <person name="Sheng W."/>
            <person name="Hou X."/>
            <person name="Wei L."/>
        </authorList>
    </citation>
    <scope>NUCLEOTIDE SEQUENCE</scope>
    <source>
        <strain evidence="2">G02</strain>
        <tissue evidence="2">Leaf</tissue>
    </source>
</reference>
<organism evidence="2">
    <name type="scientific">Sesamum radiatum</name>
    <name type="common">Black benniseed</name>
    <dbReference type="NCBI Taxonomy" id="300843"/>
    <lineage>
        <taxon>Eukaryota</taxon>
        <taxon>Viridiplantae</taxon>
        <taxon>Streptophyta</taxon>
        <taxon>Embryophyta</taxon>
        <taxon>Tracheophyta</taxon>
        <taxon>Spermatophyta</taxon>
        <taxon>Magnoliopsida</taxon>
        <taxon>eudicotyledons</taxon>
        <taxon>Gunneridae</taxon>
        <taxon>Pentapetalae</taxon>
        <taxon>asterids</taxon>
        <taxon>lamiids</taxon>
        <taxon>Lamiales</taxon>
        <taxon>Pedaliaceae</taxon>
        <taxon>Sesamum</taxon>
    </lineage>
</organism>
<evidence type="ECO:0000256" key="1">
    <source>
        <dbReference type="SAM" id="MobiDB-lite"/>
    </source>
</evidence>
<sequence length="69" mass="7761">MMVGKARAVWRRAGAKGRKGEKLQKREGVREEFEARKGSKRKQTERIQCDGRVADGDTAMVIGRWAGSK</sequence>
<gene>
    <name evidence="2" type="ORF">Sradi_6868500</name>
</gene>
<protein>
    <submittedName>
        <fullName evidence="2">Uncharacterized protein</fullName>
    </submittedName>
</protein>
<comment type="caution">
    <text evidence="2">The sequence shown here is derived from an EMBL/GenBank/DDBJ whole genome shotgun (WGS) entry which is preliminary data.</text>
</comment>
<feature type="compositionally biased region" description="Basic residues" evidence="1">
    <location>
        <begin position="8"/>
        <end position="17"/>
    </location>
</feature>
<evidence type="ECO:0000313" key="2">
    <source>
        <dbReference type="EMBL" id="KAL0294782.1"/>
    </source>
</evidence>
<dbReference type="EMBL" id="JACGWJ010000133">
    <property type="protein sequence ID" value="KAL0294782.1"/>
    <property type="molecule type" value="Genomic_DNA"/>
</dbReference>
<accession>A0AAW2JJZ8</accession>
<name>A0AAW2JJZ8_SESRA</name>
<feature type="compositionally biased region" description="Basic and acidic residues" evidence="1">
    <location>
        <begin position="18"/>
        <end position="45"/>
    </location>
</feature>